<name>A0A6N8F333_9GAMM</name>
<evidence type="ECO:0000313" key="4">
    <source>
        <dbReference type="Proteomes" id="UP000439994"/>
    </source>
</evidence>
<organism evidence="3 4">
    <name type="scientific">Psychrosphaera haliotis</name>
    <dbReference type="NCBI Taxonomy" id="555083"/>
    <lineage>
        <taxon>Bacteria</taxon>
        <taxon>Pseudomonadati</taxon>
        <taxon>Pseudomonadota</taxon>
        <taxon>Gammaproteobacteria</taxon>
        <taxon>Alteromonadales</taxon>
        <taxon>Pseudoalteromonadaceae</taxon>
        <taxon>Psychrosphaera</taxon>
    </lineage>
</organism>
<keyword evidence="1" id="KW-1133">Transmembrane helix</keyword>
<dbReference type="Proteomes" id="UP000439994">
    <property type="component" value="Unassembled WGS sequence"/>
</dbReference>
<sequence length="109" mass="12534">MAIMKCPQCGKSISDKQQVCPHCELDMTNLTEEKIHSLSKIKSLKYNQSLQTHQFIATLLFLAGCFSYYNIEDKASPQFVAAQASILVGFIWYVVNRFRIIWAKRSLKK</sequence>
<proteinExistence type="predicted"/>
<dbReference type="RefSeq" id="WP_155693487.1">
    <property type="nucleotide sequence ID" value="NZ_WOCD01000001.1"/>
</dbReference>
<dbReference type="EMBL" id="WOCD01000001">
    <property type="protein sequence ID" value="MUH71076.1"/>
    <property type="molecule type" value="Genomic_DNA"/>
</dbReference>
<keyword evidence="1" id="KW-0812">Transmembrane</keyword>
<dbReference type="AlphaFoldDB" id="A0A6N8F333"/>
<keyword evidence="1" id="KW-0472">Membrane</keyword>
<evidence type="ECO:0000313" key="3">
    <source>
        <dbReference type="EMBL" id="MUH71076.1"/>
    </source>
</evidence>
<comment type="caution">
    <text evidence="3">The sequence shown here is derived from an EMBL/GenBank/DDBJ whole genome shotgun (WGS) entry which is preliminary data.</text>
</comment>
<gene>
    <name evidence="3" type="ORF">GNP35_00330</name>
</gene>
<dbReference type="Pfam" id="PF13248">
    <property type="entry name" value="Zn_ribbon_3"/>
    <property type="match status" value="1"/>
</dbReference>
<dbReference type="InterPro" id="IPR059113">
    <property type="entry name" value="Znf_ribbon"/>
</dbReference>
<feature type="transmembrane region" description="Helical" evidence="1">
    <location>
        <begin position="75"/>
        <end position="95"/>
    </location>
</feature>
<evidence type="ECO:0000256" key="1">
    <source>
        <dbReference type="SAM" id="Phobius"/>
    </source>
</evidence>
<reference evidence="3 4" key="1">
    <citation type="submission" date="2019-11" db="EMBL/GenBank/DDBJ databases">
        <title>P. haliotis isolates from Z. marina roots.</title>
        <authorList>
            <person name="Cohen M."/>
            <person name="Jospin G."/>
            <person name="Eisen J.A."/>
            <person name="Coil D.A."/>
        </authorList>
    </citation>
    <scope>NUCLEOTIDE SEQUENCE [LARGE SCALE GENOMIC DNA]</scope>
    <source>
        <strain evidence="3 4">UCD-MCMsp1aY</strain>
    </source>
</reference>
<evidence type="ECO:0000259" key="2">
    <source>
        <dbReference type="Pfam" id="PF13248"/>
    </source>
</evidence>
<feature type="transmembrane region" description="Helical" evidence="1">
    <location>
        <begin position="50"/>
        <end position="69"/>
    </location>
</feature>
<feature type="domain" description="Putative zinc-ribbon" evidence="2">
    <location>
        <begin position="5"/>
        <end position="27"/>
    </location>
</feature>
<keyword evidence="4" id="KW-1185">Reference proteome</keyword>
<accession>A0A6N8F333</accession>
<protein>
    <recommendedName>
        <fullName evidence="2">Putative zinc-ribbon domain-containing protein</fullName>
    </recommendedName>
</protein>
<dbReference type="OrthoDB" id="8685152at2"/>